<dbReference type="PANTHER" id="PTHR43377:SF2">
    <property type="entry name" value="BINDING ROSSMANN FOLD OXIDOREDUCTASE, PUTATIVE (AFU_ORTHOLOGUE AFUA_4G00560)-RELATED"/>
    <property type="match status" value="1"/>
</dbReference>
<evidence type="ECO:0000259" key="3">
    <source>
        <dbReference type="Pfam" id="PF02894"/>
    </source>
</evidence>
<name>A0A4Y8TX86_9MICC</name>
<dbReference type="InterPro" id="IPR051450">
    <property type="entry name" value="Gfo/Idh/MocA_Oxidoreductases"/>
</dbReference>
<reference evidence="4 5" key="1">
    <citation type="submission" date="2019-03" db="EMBL/GenBank/DDBJ databases">
        <title>Glutamicibacter sp. LJH19 genome.</title>
        <authorList>
            <person name="Sinai Borker S."/>
            <person name="Kumar R."/>
        </authorList>
    </citation>
    <scope>NUCLEOTIDE SEQUENCE [LARGE SCALE GENOMIC DNA]</scope>
    <source>
        <strain evidence="4 5">LJH19</strain>
    </source>
</reference>
<sequence>MGSSSRTSYVLIGTGNRCEMYLTAIFGEHSDVAELVALADTNQGRIEYYQDVVEQTFGEKVGSFDPQDLAKVIRERHIDRVIITSPDYTHAELICTALYAGADVIVEKPLTIDAPSTARIARAVEESGNQIVVTFNYRYSPRNTALKKAIDDGKIGQVTSVDFNWMLDTVHGADYFRRWHRLKENSGGLLIHKSSHHFDLVNWWLDDSPQKVFATGGLKFYGPDNAEFRGRQANERGTHGLSDKDPFDLDLRSDERLEKLYLENEHFDGYRRDQGVFNGEITIEDNLSLTAEYQNGPVLSYSLNAHSPWEGYRVAVNGTEGRLELDVVERAAVLPAAGGHPVDPSYSNDGQSGNARSKGERLLLQRHWEEAVEIQIENSKGSHGGGDKLLLEELFRGANEDGYARQAGFIDGVRAIAVGICGNQSLETRQLVDVGSAGLGVDISVQPKVKV</sequence>
<organism evidence="4 5">
    <name type="scientific">Glutamicibacter arilaitensis</name>
    <dbReference type="NCBI Taxonomy" id="256701"/>
    <lineage>
        <taxon>Bacteria</taxon>
        <taxon>Bacillati</taxon>
        <taxon>Actinomycetota</taxon>
        <taxon>Actinomycetes</taxon>
        <taxon>Micrococcales</taxon>
        <taxon>Micrococcaceae</taxon>
        <taxon>Glutamicibacter</taxon>
    </lineage>
</organism>
<evidence type="ECO:0000313" key="4">
    <source>
        <dbReference type="EMBL" id="TFH56181.1"/>
    </source>
</evidence>
<dbReference type="GO" id="GO:0000166">
    <property type="term" value="F:nucleotide binding"/>
    <property type="evidence" value="ECO:0007669"/>
    <property type="project" value="InterPro"/>
</dbReference>
<dbReference type="EMBL" id="SPDS01000001">
    <property type="protein sequence ID" value="TFH56181.1"/>
    <property type="molecule type" value="Genomic_DNA"/>
</dbReference>
<dbReference type="InterPro" id="IPR000683">
    <property type="entry name" value="Gfo/Idh/MocA-like_OxRdtase_N"/>
</dbReference>
<evidence type="ECO:0000313" key="5">
    <source>
        <dbReference type="Proteomes" id="UP000297638"/>
    </source>
</evidence>
<dbReference type="PANTHER" id="PTHR43377">
    <property type="entry name" value="BILIVERDIN REDUCTASE A"/>
    <property type="match status" value="1"/>
</dbReference>
<dbReference type="Gene3D" id="3.30.360.10">
    <property type="entry name" value="Dihydrodipicolinate Reductase, domain 2"/>
    <property type="match status" value="1"/>
</dbReference>
<dbReference type="Pfam" id="PF01408">
    <property type="entry name" value="GFO_IDH_MocA"/>
    <property type="match status" value="1"/>
</dbReference>
<gene>
    <name evidence="4" type="ORF">EXY26_03740</name>
</gene>
<evidence type="ECO:0000256" key="1">
    <source>
        <dbReference type="ARBA" id="ARBA00010928"/>
    </source>
</evidence>
<dbReference type="Proteomes" id="UP000297638">
    <property type="component" value="Unassembled WGS sequence"/>
</dbReference>
<dbReference type="InterPro" id="IPR004104">
    <property type="entry name" value="Gfo/Idh/MocA-like_OxRdtase_C"/>
</dbReference>
<feature type="domain" description="Gfo/Idh/MocA-like oxidoreductase C-terminal" evidence="3">
    <location>
        <begin position="147"/>
        <end position="433"/>
    </location>
</feature>
<dbReference type="SUPFAM" id="SSF51735">
    <property type="entry name" value="NAD(P)-binding Rossmann-fold domains"/>
    <property type="match status" value="1"/>
</dbReference>
<dbReference type="Pfam" id="PF02894">
    <property type="entry name" value="GFO_IDH_MocA_C"/>
    <property type="match status" value="1"/>
</dbReference>
<accession>A0A4Y8TX86</accession>
<dbReference type="RefSeq" id="WP_134779443.1">
    <property type="nucleotide sequence ID" value="NZ_SPDS01000001.1"/>
</dbReference>
<protein>
    <submittedName>
        <fullName evidence="4">Gfo/Idh/MocA family oxidoreductase</fullName>
    </submittedName>
</protein>
<dbReference type="InterPro" id="IPR036291">
    <property type="entry name" value="NAD(P)-bd_dom_sf"/>
</dbReference>
<proteinExistence type="inferred from homology"/>
<comment type="caution">
    <text evidence="4">The sequence shown here is derived from an EMBL/GenBank/DDBJ whole genome shotgun (WGS) entry which is preliminary data.</text>
</comment>
<feature type="domain" description="Gfo/Idh/MocA-like oxidoreductase N-terminal" evidence="2">
    <location>
        <begin position="9"/>
        <end position="134"/>
    </location>
</feature>
<evidence type="ECO:0000259" key="2">
    <source>
        <dbReference type="Pfam" id="PF01408"/>
    </source>
</evidence>
<dbReference type="SUPFAM" id="SSF55347">
    <property type="entry name" value="Glyceraldehyde-3-phosphate dehydrogenase-like, C-terminal domain"/>
    <property type="match status" value="1"/>
</dbReference>
<dbReference type="AlphaFoldDB" id="A0A4Y8TX86"/>
<dbReference type="Gene3D" id="3.40.50.720">
    <property type="entry name" value="NAD(P)-binding Rossmann-like Domain"/>
    <property type="match status" value="1"/>
</dbReference>
<comment type="similarity">
    <text evidence="1">Belongs to the Gfo/Idh/MocA family.</text>
</comment>